<feature type="site" description="Stabilizes the phosphoryl group" evidence="9">
    <location>
        <position position="55"/>
    </location>
</feature>
<feature type="binding site" evidence="10">
    <location>
        <position position="13"/>
    </location>
    <ligand>
        <name>Mg(2+)</name>
        <dbReference type="ChEBI" id="CHEBI:18420"/>
    </ligand>
</feature>
<dbReference type="GO" id="GO:0016791">
    <property type="term" value="F:phosphatase activity"/>
    <property type="evidence" value="ECO:0007669"/>
    <property type="project" value="InterPro"/>
</dbReference>
<dbReference type="EC" id="3.1.3.-" evidence="7"/>
<feature type="binding site" evidence="10">
    <location>
        <position position="94"/>
    </location>
    <ligand>
        <name>Zn(2+)</name>
        <dbReference type="ChEBI" id="CHEBI:29105"/>
    </ligand>
</feature>
<keyword evidence="2 7" id="KW-0963">Cytoplasm</keyword>
<sequence>MSQTKLKPCVFLDRDGIINLDTGYPYRKEDLKLIDGAGHAIAKMNRLGFLVIVVTNQSGVARGYFTEADVHQFHSYIVEELEKYNAHIDGFYLCPYHPDAVIDAYRQEHPDRKPEAGMIERAIQEWPIDRAHSFLIGDRDSDIQAAQNANIPGYLFQGDNLDIFIQDILKQNCLV</sequence>
<comment type="caution">
    <text evidence="11">The sequence shown here is derived from an EMBL/GenBank/DDBJ whole genome shotgun (WGS) entry which is preliminary data.</text>
</comment>
<evidence type="ECO:0000256" key="9">
    <source>
        <dbReference type="PIRSR" id="PIRSR004682-3"/>
    </source>
</evidence>
<comment type="cofactor">
    <cofactor evidence="10">
        <name>Mg(2+)</name>
        <dbReference type="ChEBI" id="CHEBI:18420"/>
    </cofactor>
</comment>
<dbReference type="Gene3D" id="3.40.50.1000">
    <property type="entry name" value="HAD superfamily/HAD-like"/>
    <property type="match status" value="1"/>
</dbReference>
<dbReference type="PANTHER" id="PTHR42891">
    <property type="entry name" value="D-GLYCERO-BETA-D-MANNO-HEPTOSE-1,7-BISPHOSPHATE 7-PHOSPHATASE"/>
    <property type="match status" value="1"/>
</dbReference>
<dbReference type="InterPro" id="IPR004446">
    <property type="entry name" value="Heptose_bisP_phosphatase"/>
</dbReference>
<feature type="site" description="Contributes to substrate recognition" evidence="9">
    <location>
        <position position="112"/>
    </location>
</feature>
<evidence type="ECO:0000256" key="4">
    <source>
        <dbReference type="ARBA" id="ARBA00022801"/>
    </source>
</evidence>
<feature type="active site" description="Proton donor" evidence="8">
    <location>
        <position position="15"/>
    </location>
</feature>
<gene>
    <name evidence="11" type="ORF">COMX_06875</name>
</gene>
<dbReference type="GO" id="GO:0005975">
    <property type="term" value="P:carbohydrate metabolic process"/>
    <property type="evidence" value="ECO:0007669"/>
    <property type="project" value="InterPro"/>
</dbReference>
<dbReference type="eggNOG" id="COG0241">
    <property type="taxonomic scope" value="Bacteria"/>
</dbReference>
<proteinExistence type="inferred from homology"/>
<dbReference type="SUPFAM" id="SSF56784">
    <property type="entry name" value="HAD-like"/>
    <property type="match status" value="1"/>
</dbReference>
<dbReference type="Pfam" id="PF13242">
    <property type="entry name" value="Hydrolase_like"/>
    <property type="match status" value="1"/>
</dbReference>
<evidence type="ECO:0000256" key="5">
    <source>
        <dbReference type="ARBA" id="ARBA00023277"/>
    </source>
</evidence>
<dbReference type="InterPro" id="IPR036412">
    <property type="entry name" value="HAD-like_sf"/>
</dbReference>
<dbReference type="GO" id="GO:0005737">
    <property type="term" value="C:cytoplasm"/>
    <property type="evidence" value="ECO:0007669"/>
    <property type="project" value="UniProtKB-SubCell"/>
</dbReference>
<dbReference type="AlphaFoldDB" id="W7DWJ8"/>
<reference evidence="11 12" key="1">
    <citation type="journal article" date="2014" name="Genome Announc.">
        <title>Draft Genome Sequence of Commensalibacter papalotli MX01, a Symbiont Identified from the Guts of Overwintering Monarch Butterflies.</title>
        <authorList>
            <person name="Servin-Garciduenas L.E."/>
            <person name="Sanchez-Quinto A."/>
            <person name="Martinez-Romero E."/>
        </authorList>
    </citation>
    <scope>NUCLEOTIDE SEQUENCE [LARGE SCALE GENOMIC DNA]</scope>
    <source>
        <strain evidence="12">MX-MONARCH01</strain>
    </source>
</reference>
<feature type="site" description="Stabilizes the phosphoryl group" evidence="9">
    <location>
        <position position="113"/>
    </location>
</feature>
<evidence type="ECO:0000256" key="3">
    <source>
        <dbReference type="ARBA" id="ARBA00022723"/>
    </source>
</evidence>
<evidence type="ECO:0000256" key="6">
    <source>
        <dbReference type="ARBA" id="ARBA00031828"/>
    </source>
</evidence>
<keyword evidence="10" id="KW-0862">Zinc</keyword>
<feature type="binding site" evidence="10">
    <location>
        <position position="138"/>
    </location>
    <ligand>
        <name>Mg(2+)</name>
        <dbReference type="ChEBI" id="CHEBI:18420"/>
    </ligand>
</feature>
<dbReference type="InterPro" id="IPR023214">
    <property type="entry name" value="HAD_sf"/>
</dbReference>
<evidence type="ECO:0000256" key="10">
    <source>
        <dbReference type="PIRSR" id="PIRSR004682-4"/>
    </source>
</evidence>
<evidence type="ECO:0000256" key="1">
    <source>
        <dbReference type="ARBA" id="ARBA00004496"/>
    </source>
</evidence>
<name>W7DWJ8_9PROT</name>
<keyword evidence="4 7" id="KW-0378">Hydrolase</keyword>
<comment type="subcellular location">
    <subcellularLocation>
        <location evidence="1 7">Cytoplasm</location>
    </subcellularLocation>
</comment>
<evidence type="ECO:0000313" key="11">
    <source>
        <dbReference type="EMBL" id="EUK19455.1"/>
    </source>
</evidence>
<protein>
    <recommendedName>
        <fullName evidence="6 7">D,D-heptose 1,7-bisphosphate phosphatase</fullName>
        <ecNumber evidence="7">3.1.3.-</ecNumber>
    </recommendedName>
</protein>
<dbReference type="NCBIfam" id="TIGR01656">
    <property type="entry name" value="Histidinol-ppas"/>
    <property type="match status" value="1"/>
</dbReference>
<dbReference type="Proteomes" id="UP000019250">
    <property type="component" value="Unassembled WGS sequence"/>
</dbReference>
<dbReference type="InterPro" id="IPR006543">
    <property type="entry name" value="Histidinol-phos"/>
</dbReference>
<dbReference type="OrthoDB" id="9814110at2"/>
<organism evidence="11 12">
    <name type="scientific">Commensalibacter papalotli</name>
    <name type="common">ex Servin-Garciduenas et al. 2014</name>
    <dbReference type="NCBI Taxonomy" id="1208583"/>
    <lineage>
        <taxon>Bacteria</taxon>
        <taxon>Pseudomonadati</taxon>
        <taxon>Pseudomonadota</taxon>
        <taxon>Alphaproteobacteria</taxon>
        <taxon>Acetobacterales</taxon>
        <taxon>Acetobacteraceae</taxon>
    </lineage>
</organism>
<evidence type="ECO:0000256" key="8">
    <source>
        <dbReference type="PIRSR" id="PIRSR004682-1"/>
    </source>
</evidence>
<keyword evidence="5 7" id="KW-0119">Carbohydrate metabolism</keyword>
<dbReference type="InterPro" id="IPR006549">
    <property type="entry name" value="HAD-SF_hydro_IIIA"/>
</dbReference>
<dbReference type="PANTHER" id="PTHR42891:SF1">
    <property type="entry name" value="D-GLYCERO-BETA-D-MANNO-HEPTOSE-1,7-BISPHOSPHATE 7-PHOSPHATASE"/>
    <property type="match status" value="1"/>
</dbReference>
<dbReference type="NCBIfam" id="TIGR01662">
    <property type="entry name" value="HAD-SF-IIIA"/>
    <property type="match status" value="1"/>
</dbReference>
<keyword evidence="10" id="KW-0460">Magnesium</keyword>
<accession>W7DWJ8</accession>
<dbReference type="GO" id="GO:0046872">
    <property type="term" value="F:metal ion binding"/>
    <property type="evidence" value="ECO:0007669"/>
    <property type="project" value="UniProtKB-KW"/>
</dbReference>
<evidence type="ECO:0000256" key="7">
    <source>
        <dbReference type="PIRNR" id="PIRNR004682"/>
    </source>
</evidence>
<dbReference type="PIRSF" id="PIRSF004682">
    <property type="entry name" value="GmhB"/>
    <property type="match status" value="1"/>
</dbReference>
<dbReference type="EMBL" id="ATSX01000001">
    <property type="protein sequence ID" value="EUK19455.1"/>
    <property type="molecule type" value="Genomic_DNA"/>
</dbReference>
<feature type="binding site" evidence="10">
    <location>
        <position position="15"/>
    </location>
    <ligand>
        <name>Mg(2+)</name>
        <dbReference type="ChEBI" id="CHEBI:18420"/>
    </ligand>
</feature>
<feature type="active site" description="Proton donor" evidence="8">
    <location>
        <position position="13"/>
    </location>
</feature>
<comment type="similarity">
    <text evidence="7">Belongs to the gmhB family.</text>
</comment>
<comment type="cofactor">
    <cofactor evidence="10">
        <name>Zn(2+)</name>
        <dbReference type="ChEBI" id="CHEBI:29105"/>
    </cofactor>
</comment>
<dbReference type="CDD" id="cd07503">
    <property type="entry name" value="HAD_HisB-N"/>
    <property type="match status" value="1"/>
</dbReference>
<keyword evidence="3 10" id="KW-0479">Metal-binding</keyword>
<dbReference type="PATRIC" id="fig|1208583.4.peg.1394"/>
<evidence type="ECO:0000313" key="12">
    <source>
        <dbReference type="Proteomes" id="UP000019250"/>
    </source>
</evidence>
<dbReference type="STRING" id="1208583.COMX_06875"/>
<evidence type="ECO:0000256" key="2">
    <source>
        <dbReference type="ARBA" id="ARBA00022490"/>
    </source>
</evidence>
<dbReference type="RefSeq" id="WP_034338524.1">
    <property type="nucleotide sequence ID" value="NZ_ATSX01000001.1"/>
</dbReference>
<keyword evidence="12" id="KW-1185">Reference proteome</keyword>